<evidence type="ECO:0000313" key="2">
    <source>
        <dbReference type="Proteomes" id="UP000092634"/>
    </source>
</evidence>
<gene>
    <name evidence="1" type="ORF">BA896_014020</name>
</gene>
<sequence>MTDPLDPHDRHEQALRAMLPDYLNGHAPAADASRIAARLHADAALAADAAWLREIRAAIGDEAASLDPDAGLAQLHSRLERPSPWRRLLLRLSLPALAPMAITALASICMVQAWLLWQAPAAPVELLSWRGAPGAAAPPASLRVQFLPHASMQQVATALEQAQAGIVAGPLPDRSYLLDAADPQAALRSLQASGVTGETSRIDAHTAP</sequence>
<reference evidence="1 2" key="1">
    <citation type="submission" date="2016-10" db="EMBL/GenBank/DDBJ databases">
        <title>Updated version of Genome Assembly of Janthinobacterium lividum ERGS5:01.</title>
        <authorList>
            <person name="Kumar R."/>
            <person name="Acharya V."/>
            <person name="Singh D."/>
        </authorList>
    </citation>
    <scope>NUCLEOTIDE SEQUENCE [LARGE SCALE GENOMIC DNA]</scope>
    <source>
        <strain evidence="1 2">ERGS5:01</strain>
    </source>
</reference>
<accession>A0A1E8PVY8</accession>
<name>A0A1E8PVY8_9BURK</name>
<evidence type="ECO:0000313" key="1">
    <source>
        <dbReference type="EMBL" id="OFJ49809.1"/>
    </source>
</evidence>
<dbReference type="AlphaFoldDB" id="A0A1E8PVY8"/>
<dbReference type="Proteomes" id="UP000092634">
    <property type="component" value="Unassembled WGS sequence"/>
</dbReference>
<protein>
    <submittedName>
        <fullName evidence="1">Uncharacterized protein</fullName>
    </submittedName>
</protein>
<proteinExistence type="predicted"/>
<comment type="caution">
    <text evidence="1">The sequence shown here is derived from an EMBL/GenBank/DDBJ whole genome shotgun (WGS) entry which is preliminary data.</text>
</comment>
<organism evidence="1 2">
    <name type="scientific">Janthinobacterium lividum</name>
    <dbReference type="NCBI Taxonomy" id="29581"/>
    <lineage>
        <taxon>Bacteria</taxon>
        <taxon>Pseudomonadati</taxon>
        <taxon>Pseudomonadota</taxon>
        <taxon>Betaproteobacteria</taxon>
        <taxon>Burkholderiales</taxon>
        <taxon>Oxalobacteraceae</taxon>
        <taxon>Janthinobacterium</taxon>
    </lineage>
</organism>
<dbReference type="EMBL" id="MAQB02000001">
    <property type="protein sequence ID" value="OFJ49809.1"/>
    <property type="molecule type" value="Genomic_DNA"/>
</dbReference>